<sequence>MATLDPLAYTVAWIAPLEIEAKAAQHMLDNCHVGRFPLSRGDDYVFQAGDICGHNVIIATFPAGQEYGTGSAAALASQIKRFFPNLWFGLLVGIAAGLPNLSKVPPNDIRLGDVLVALPDGDTPAVVAYDLGKVAGYNCFQVLRGGYCMGSSETVVRSAIGSIKLYAPNEGDMFLKYYLDMKAKYQGCNFSDPGQARDKLFQYQDDGEKITVNRPLRPVGQRTRVWYGPIGSGDKLVKNSQRRNELRDRHNIIGLEMEAAGIMNRIPVGVIRGVCDYGDDWKSKEWQPYAAAMAAAYAKAVLWEISPAQKVTAEPCGLPKNGVPSSAKPFSGFLYQRRSGQETSLNGRTEEIESLSSTLSQHRATALALRAEQAKCLDPRDMSYLARQENRSYRATNSDETHEHDDHEDQPSADNHDLNNPKVRRLRELGFTEIRRTTLDLHSPFHIGIGDSGPATFAPEFKVQENPEKFFTTGRIFALLWRKHSALTGKNGTIISVPCVGLENDFPVYAGIRRMVVLRETKSCITTYNNRGLVQPGINILEHTILYVKGSEPHRLAEEPRMTNQPLEVALSGPDITLSPMARLNFGKVYTVEHNVAVRPVGRITDCSMPLFQHYAKCALSDGFS</sequence>
<dbReference type="InterPro" id="IPR035994">
    <property type="entry name" value="Nucleoside_phosphorylase_sf"/>
</dbReference>
<gene>
    <name evidence="3" type="ORF">CNMCM5623_007810</name>
</gene>
<dbReference type="Pfam" id="PF20233">
    <property type="entry name" value="DUF6590"/>
    <property type="match status" value="1"/>
</dbReference>
<dbReference type="EMBL" id="JACBAE010001352">
    <property type="protein sequence ID" value="KAF7162564.1"/>
    <property type="molecule type" value="Genomic_DNA"/>
</dbReference>
<dbReference type="GO" id="GO:0009116">
    <property type="term" value="P:nucleoside metabolic process"/>
    <property type="evidence" value="ECO:0007669"/>
    <property type="project" value="InterPro"/>
</dbReference>
<dbReference type="InterPro" id="IPR053137">
    <property type="entry name" value="NLR-like"/>
</dbReference>
<evidence type="ECO:0000256" key="1">
    <source>
        <dbReference type="SAM" id="MobiDB-lite"/>
    </source>
</evidence>
<feature type="compositionally biased region" description="Basic and acidic residues" evidence="1">
    <location>
        <begin position="391"/>
        <end position="419"/>
    </location>
</feature>
<evidence type="ECO:0000313" key="3">
    <source>
        <dbReference type="EMBL" id="KAF7162564.1"/>
    </source>
</evidence>
<dbReference type="PANTHER" id="PTHR46082:SF11">
    <property type="entry name" value="AAA+ ATPASE DOMAIN-CONTAINING PROTEIN-RELATED"/>
    <property type="match status" value="1"/>
</dbReference>
<accession>A0A8H6PYJ5</accession>
<comment type="caution">
    <text evidence="3">The sequence shown here is derived from an EMBL/GenBank/DDBJ whole genome shotgun (WGS) entry which is preliminary data.</text>
</comment>
<dbReference type="AlphaFoldDB" id="A0A8H6PYJ5"/>
<organism evidence="3 4">
    <name type="scientific">Aspergillus felis</name>
    <dbReference type="NCBI Taxonomy" id="1287682"/>
    <lineage>
        <taxon>Eukaryota</taxon>
        <taxon>Fungi</taxon>
        <taxon>Dikarya</taxon>
        <taxon>Ascomycota</taxon>
        <taxon>Pezizomycotina</taxon>
        <taxon>Eurotiomycetes</taxon>
        <taxon>Eurotiomycetidae</taxon>
        <taxon>Eurotiales</taxon>
        <taxon>Aspergillaceae</taxon>
        <taxon>Aspergillus</taxon>
        <taxon>Aspergillus subgen. Fumigati</taxon>
    </lineage>
</organism>
<dbReference type="Gene3D" id="3.40.50.1580">
    <property type="entry name" value="Nucleoside phosphorylase domain"/>
    <property type="match status" value="1"/>
</dbReference>
<feature type="region of interest" description="Disordered" evidence="1">
    <location>
        <begin position="391"/>
        <end position="421"/>
    </location>
</feature>
<evidence type="ECO:0000313" key="4">
    <source>
        <dbReference type="Proteomes" id="UP000654922"/>
    </source>
</evidence>
<evidence type="ECO:0000259" key="2">
    <source>
        <dbReference type="Pfam" id="PF20233"/>
    </source>
</evidence>
<proteinExistence type="predicted"/>
<feature type="domain" description="DUF6590" evidence="2">
    <location>
        <begin position="469"/>
        <end position="613"/>
    </location>
</feature>
<name>A0A8H6PYJ5_9EURO</name>
<protein>
    <recommendedName>
        <fullName evidence="2">DUF6590 domain-containing protein</fullName>
    </recommendedName>
</protein>
<dbReference type="GO" id="GO:0003824">
    <property type="term" value="F:catalytic activity"/>
    <property type="evidence" value="ECO:0007669"/>
    <property type="project" value="InterPro"/>
</dbReference>
<reference evidence="3" key="1">
    <citation type="submission" date="2020-06" db="EMBL/GenBank/DDBJ databases">
        <title>Draft genome sequences of strains closely related to Aspergillus parafelis and Aspergillus hiratsukae.</title>
        <authorList>
            <person name="Dos Santos R.A.C."/>
            <person name="Rivero-Menendez O."/>
            <person name="Steenwyk J.L."/>
            <person name="Mead M.E."/>
            <person name="Goldman G.H."/>
            <person name="Alastruey-Izquierdo A."/>
            <person name="Rokas A."/>
        </authorList>
    </citation>
    <scope>NUCLEOTIDE SEQUENCE</scope>
    <source>
        <strain evidence="3">CNM-CM5623</strain>
    </source>
</reference>
<dbReference type="OrthoDB" id="1658288at2759"/>
<dbReference type="SUPFAM" id="SSF53167">
    <property type="entry name" value="Purine and uridine phosphorylases"/>
    <property type="match status" value="1"/>
</dbReference>
<dbReference type="PANTHER" id="PTHR46082">
    <property type="entry name" value="ATP/GTP-BINDING PROTEIN-RELATED"/>
    <property type="match status" value="1"/>
</dbReference>
<dbReference type="Proteomes" id="UP000654922">
    <property type="component" value="Unassembled WGS sequence"/>
</dbReference>
<dbReference type="InterPro" id="IPR046497">
    <property type="entry name" value="DUF6590"/>
</dbReference>